<dbReference type="GO" id="GO:0015074">
    <property type="term" value="P:DNA integration"/>
    <property type="evidence" value="ECO:0007669"/>
    <property type="project" value="UniProtKB-KW"/>
</dbReference>
<proteinExistence type="predicted"/>
<dbReference type="SUPFAM" id="SSF56349">
    <property type="entry name" value="DNA breaking-rejoining enzymes"/>
    <property type="match status" value="1"/>
</dbReference>
<dbReference type="Pfam" id="PF00589">
    <property type="entry name" value="Phage_integrase"/>
    <property type="match status" value="1"/>
</dbReference>
<evidence type="ECO:0000256" key="1">
    <source>
        <dbReference type="ARBA" id="ARBA00022908"/>
    </source>
</evidence>
<dbReference type="GO" id="GO:0006310">
    <property type="term" value="P:DNA recombination"/>
    <property type="evidence" value="ECO:0007669"/>
    <property type="project" value="UniProtKB-KW"/>
</dbReference>
<dbReference type="EMBL" id="AP023092">
    <property type="protein sequence ID" value="BCE34096.1"/>
    <property type="molecule type" value="Genomic_DNA"/>
</dbReference>
<dbReference type="PROSITE" id="PS51898">
    <property type="entry name" value="TYR_RECOMBINASE"/>
    <property type="match status" value="1"/>
</dbReference>
<dbReference type="PANTHER" id="PTHR30349:SF64">
    <property type="entry name" value="PROPHAGE INTEGRASE INTD-RELATED"/>
    <property type="match status" value="1"/>
</dbReference>
<evidence type="ECO:0000259" key="3">
    <source>
        <dbReference type="PROSITE" id="PS51898"/>
    </source>
</evidence>
<dbReference type="InterPro" id="IPR011010">
    <property type="entry name" value="DNA_brk_join_enz"/>
</dbReference>
<name>A0A809Y1P9_9BRAD</name>
<organism evidence="4">
    <name type="scientific">Bradyrhizobium diazoefficiens</name>
    <dbReference type="NCBI Taxonomy" id="1355477"/>
    <lineage>
        <taxon>Bacteria</taxon>
        <taxon>Pseudomonadati</taxon>
        <taxon>Pseudomonadota</taxon>
        <taxon>Alphaproteobacteria</taxon>
        <taxon>Hyphomicrobiales</taxon>
        <taxon>Nitrobacteraceae</taxon>
        <taxon>Bradyrhizobium</taxon>
    </lineage>
</organism>
<accession>A0A809Y1P9</accession>
<dbReference type="PANTHER" id="PTHR30349">
    <property type="entry name" value="PHAGE INTEGRASE-RELATED"/>
    <property type="match status" value="1"/>
</dbReference>
<keyword evidence="1" id="KW-0229">DNA integration</keyword>
<sequence>MALRMAALSRASDGRWFARKGIPVDVRIEYQRLYGVKREAHLKLPADTPWHEAKTRKAEWEAEVETRIATLRAQRNGTGQPLTKLNAIALAGRWYNWFVGQYENDPGPAKLWRELSDIFVWEVIGPEAPDSYEEDPRSDPHWDWAKEPEVREAVRPRVAEQARVATFLASEGIALNATAYALFVDAVSDNLLPAFSVLEKRANGDYSRDENPSTFPEFKDGPVRASGVSCWELFEAFVLAVKPADKTVIRWRSVFLEMQRQFAEVGANGITEEAARDWIRGLIGEERQAITVREVWLSSARRVFGWGREHKKIGQNPFKEVRVDVPRKAQTREDGRSFTDAEAKIILNASLAFEKPITPTERTRRWVPWLCAYSGARPGEITQLRGIDIEDRKGLYVMKLTPEAGTIKTGRPRVVPIHEHLIAQVFIEMVKQVGKGALFYNDKTPPRPIVDPLKPPRPRSDTARAHLGTWVRELGVDDPHISPNHAWRHTFKRIADEAGIPEKMNDAITGHTQATEGRKYGTPNVAAMADALKKFPRYSLE</sequence>
<reference evidence="4" key="1">
    <citation type="submission" date="2020-05" db="EMBL/GenBank/DDBJ databases">
        <title>Complete genome sequence of Bradyrhizobium diazoefficiens XF2 isolated from soybean nodule.</title>
        <authorList>
            <person name="Noda R."/>
            <person name="Kakizaki K."/>
            <person name="Minamisawa K."/>
        </authorList>
    </citation>
    <scope>NUCLEOTIDE SEQUENCE</scope>
    <source>
        <strain evidence="4">XF2</strain>
    </source>
</reference>
<evidence type="ECO:0000256" key="2">
    <source>
        <dbReference type="ARBA" id="ARBA00023172"/>
    </source>
</evidence>
<protein>
    <submittedName>
        <fullName evidence="4">Integrase</fullName>
    </submittedName>
</protein>
<dbReference type="InterPro" id="IPR002104">
    <property type="entry name" value="Integrase_catalytic"/>
</dbReference>
<dbReference type="Gene3D" id="1.10.443.10">
    <property type="entry name" value="Intergrase catalytic core"/>
    <property type="match status" value="1"/>
</dbReference>
<keyword evidence="2" id="KW-0233">DNA recombination</keyword>
<dbReference type="GO" id="GO:0003677">
    <property type="term" value="F:DNA binding"/>
    <property type="evidence" value="ECO:0007669"/>
    <property type="project" value="InterPro"/>
</dbReference>
<gene>
    <name evidence="4" type="ORF">XF2B_78650</name>
</gene>
<dbReference type="AlphaFoldDB" id="A0A809Y1P9"/>
<feature type="domain" description="Tyr recombinase" evidence="3">
    <location>
        <begin position="333"/>
        <end position="533"/>
    </location>
</feature>
<evidence type="ECO:0000313" key="4">
    <source>
        <dbReference type="EMBL" id="BCE34096.1"/>
    </source>
</evidence>
<dbReference type="InterPro" id="IPR013762">
    <property type="entry name" value="Integrase-like_cat_sf"/>
</dbReference>
<dbReference type="InterPro" id="IPR050090">
    <property type="entry name" value="Tyrosine_recombinase_XerCD"/>
</dbReference>